<name>A0ABM1B147_LIMPO</name>
<evidence type="ECO:0000313" key="6">
    <source>
        <dbReference type="RefSeq" id="XP_013772650.1"/>
    </source>
</evidence>
<dbReference type="RefSeq" id="XP_013772650.1">
    <property type="nucleotide sequence ID" value="XM_013917196.2"/>
</dbReference>
<dbReference type="GeneID" id="106457747"/>
<evidence type="ECO:0000313" key="5">
    <source>
        <dbReference type="Proteomes" id="UP000694941"/>
    </source>
</evidence>
<dbReference type="InterPro" id="IPR008606">
    <property type="entry name" value="EIF4EBP"/>
</dbReference>
<keyword evidence="3" id="KW-0652">Protein synthesis inhibitor</keyword>
<evidence type="ECO:0000256" key="3">
    <source>
        <dbReference type="ARBA" id="ARBA00023193"/>
    </source>
</evidence>
<keyword evidence="5" id="KW-1185">Reference proteome</keyword>
<protein>
    <submittedName>
        <fullName evidence="6">Eukaryotic translation initiation factor 4E-binding protein 2-like</fullName>
    </submittedName>
</protein>
<comment type="similarity">
    <text evidence="1">Belongs to the eIF4E-binding protein family.</text>
</comment>
<gene>
    <name evidence="6" type="primary">LOC106457747</name>
</gene>
<reference evidence="6" key="1">
    <citation type="submission" date="2025-08" db="UniProtKB">
        <authorList>
            <consortium name="RefSeq"/>
        </authorList>
    </citation>
    <scope>IDENTIFICATION</scope>
    <source>
        <tissue evidence="6">Muscle</tissue>
    </source>
</reference>
<organism evidence="5 6">
    <name type="scientific">Limulus polyphemus</name>
    <name type="common">Atlantic horseshoe crab</name>
    <dbReference type="NCBI Taxonomy" id="6850"/>
    <lineage>
        <taxon>Eukaryota</taxon>
        <taxon>Metazoa</taxon>
        <taxon>Ecdysozoa</taxon>
        <taxon>Arthropoda</taxon>
        <taxon>Chelicerata</taxon>
        <taxon>Merostomata</taxon>
        <taxon>Xiphosura</taxon>
        <taxon>Limulidae</taxon>
        <taxon>Limulus</taxon>
    </lineage>
</organism>
<accession>A0ABM1B147</accession>
<dbReference type="Proteomes" id="UP000694941">
    <property type="component" value="Unplaced"/>
</dbReference>
<evidence type="ECO:0000256" key="4">
    <source>
        <dbReference type="SAM" id="MobiDB-lite"/>
    </source>
</evidence>
<evidence type="ECO:0000256" key="1">
    <source>
        <dbReference type="ARBA" id="ARBA00005480"/>
    </source>
</evidence>
<dbReference type="PANTHER" id="PTHR12669:SF12">
    <property type="entry name" value="EUKARYOTIC TRANSLATION INITIATION FACTOR 4E-BINDING PROTEIN"/>
    <property type="match status" value="1"/>
</dbReference>
<sequence length="119" mass="12958">MSAHSPEQMNSKTLNIPARRIMLNDASHLPSDYSSTPGGTIFSTTPGGTRIIYERAFLMQMKNSPIAKTPPKNMPTIPGVTSYGLQIAKNKPVESGLSEKLSTGGSQEHQEEPQFQLDI</sequence>
<evidence type="ECO:0000256" key="2">
    <source>
        <dbReference type="ARBA" id="ARBA00022845"/>
    </source>
</evidence>
<dbReference type="PANTHER" id="PTHR12669">
    <property type="entry name" value="EUKARYOTIC TRANSLATION INITIATION FACTOR 4E-BINDING PROTEIN"/>
    <property type="match status" value="1"/>
</dbReference>
<proteinExistence type="inferred from homology"/>
<dbReference type="Pfam" id="PF05456">
    <property type="entry name" value="eIF_4EBP"/>
    <property type="match status" value="1"/>
</dbReference>
<feature type="region of interest" description="Disordered" evidence="4">
    <location>
        <begin position="93"/>
        <end position="119"/>
    </location>
</feature>
<keyword evidence="2" id="KW-0810">Translation regulation</keyword>